<reference evidence="2 4" key="1">
    <citation type="submission" date="2015-11" db="EMBL/GenBank/DDBJ databases">
        <title>Genomic analysis of 38 Legionella species identifies large and diverse effector repertoires.</title>
        <authorList>
            <person name="Burstein D."/>
            <person name="Amaro F."/>
            <person name="Zusman T."/>
            <person name="Lifshitz Z."/>
            <person name="Cohen O."/>
            <person name="Gilbert J.A."/>
            <person name="Pupko T."/>
            <person name="Shuman H.A."/>
            <person name="Segal G."/>
        </authorList>
    </citation>
    <scope>NUCLEOTIDE SEQUENCE [LARGE SCALE GENOMIC DNA]</scope>
    <source>
        <strain evidence="2 4">WO-44C</strain>
    </source>
</reference>
<evidence type="ECO:0000313" key="4">
    <source>
        <dbReference type="Proteomes" id="UP000054698"/>
    </source>
</evidence>
<dbReference type="Pfam" id="PF13487">
    <property type="entry name" value="HD_5"/>
    <property type="match status" value="1"/>
</dbReference>
<dbReference type="EMBL" id="LNYB01000085">
    <property type="protein sequence ID" value="KTC95216.1"/>
    <property type="molecule type" value="Genomic_DNA"/>
</dbReference>
<dbReference type="InterPro" id="IPR037522">
    <property type="entry name" value="HD_GYP_dom"/>
</dbReference>
<dbReference type="OrthoDB" id="9764808at2"/>
<dbReference type="EC" id="3.1.4.52" evidence="3"/>
<dbReference type="PATRIC" id="fig|453.4.peg.3151"/>
<dbReference type="CDD" id="cd00077">
    <property type="entry name" value="HDc"/>
    <property type="match status" value="1"/>
</dbReference>
<sequence>MSTHKKDLVLFDAMSHVLSLLENPVLLCDAQASILYANPSYYDLVNMDATGLKFWRIFPKINQVPDYFKAAVMSHKEIKESINLNKKTFIVRVVPITQIIAKKTIYMIYFEEITTFLRLEEQIELDKEILANSFFNAIRALSEVVETRDLYTAGHQKRTASIALHIAQKANLSELNLLATLYLGALVHDVGKIYVPIEYLVTPRQLESYEYDVLKQHVNKGSEIVNKIVCPWEIEVIVSQHHERLDGSGYPKGLKEGEINELAKIVAIADVWDAMVINRPYRAALTIKEAINYLNSTAGILFDKYYVECLLSLIQEEANIYSQEVFSFLELKTLLTE</sequence>
<feature type="domain" description="HD-GYP" evidence="1">
    <location>
        <begin position="130"/>
        <end position="326"/>
    </location>
</feature>
<accession>A0A0W0TI06</accession>
<dbReference type="InterPro" id="IPR006675">
    <property type="entry name" value="HDIG_dom"/>
</dbReference>
<dbReference type="AlphaFoldDB" id="A0A0W0TI06"/>
<protein>
    <submittedName>
        <fullName evidence="2">Metal dependent phosphohydrolase</fullName>
        <ecNumber evidence="3">3.1.4.52</ecNumber>
    </submittedName>
</protein>
<keyword evidence="4" id="KW-1185">Reference proteome</keyword>
<dbReference type="Proteomes" id="UP000054698">
    <property type="component" value="Unassembled WGS sequence"/>
</dbReference>
<dbReference type="SMART" id="SM00471">
    <property type="entry name" value="HDc"/>
    <property type="match status" value="1"/>
</dbReference>
<evidence type="ECO:0000313" key="5">
    <source>
        <dbReference type="Proteomes" id="UP000251942"/>
    </source>
</evidence>
<organism evidence="2 4">
    <name type="scientific">Legionella feeleii</name>
    <dbReference type="NCBI Taxonomy" id="453"/>
    <lineage>
        <taxon>Bacteria</taxon>
        <taxon>Pseudomonadati</taxon>
        <taxon>Pseudomonadota</taxon>
        <taxon>Gammaproteobacteria</taxon>
        <taxon>Legionellales</taxon>
        <taxon>Legionellaceae</taxon>
        <taxon>Legionella</taxon>
    </lineage>
</organism>
<dbReference type="EMBL" id="UASS01000037">
    <property type="protein sequence ID" value="SPX62249.1"/>
    <property type="molecule type" value="Genomic_DNA"/>
</dbReference>
<name>A0A0W0TI06_9GAMM</name>
<proteinExistence type="predicted"/>
<dbReference type="Gene3D" id="1.10.3210.10">
    <property type="entry name" value="Hypothetical protein af1432"/>
    <property type="match status" value="1"/>
</dbReference>
<evidence type="ECO:0000313" key="3">
    <source>
        <dbReference type="EMBL" id="SPX62249.1"/>
    </source>
</evidence>
<dbReference type="STRING" id="453.Lfee_2880"/>
<evidence type="ECO:0000313" key="2">
    <source>
        <dbReference type="EMBL" id="KTC95216.1"/>
    </source>
</evidence>
<reference evidence="3 5" key="2">
    <citation type="submission" date="2018-06" db="EMBL/GenBank/DDBJ databases">
        <authorList>
            <consortium name="Pathogen Informatics"/>
            <person name="Doyle S."/>
        </authorList>
    </citation>
    <scope>NUCLEOTIDE SEQUENCE [LARGE SCALE GENOMIC DNA]</scope>
    <source>
        <strain evidence="3 5">NCTC12022</strain>
    </source>
</reference>
<dbReference type="Proteomes" id="UP000251942">
    <property type="component" value="Unassembled WGS sequence"/>
</dbReference>
<gene>
    <name evidence="3" type="primary">rpfG_2</name>
    <name evidence="2" type="ORF">Lfee_2880</name>
    <name evidence="3" type="ORF">NCTC12022_03007</name>
</gene>
<dbReference type="PANTHER" id="PTHR43155">
    <property type="entry name" value="CYCLIC DI-GMP PHOSPHODIESTERASE PA4108-RELATED"/>
    <property type="match status" value="1"/>
</dbReference>
<dbReference type="PANTHER" id="PTHR43155:SF2">
    <property type="entry name" value="CYCLIC DI-GMP PHOSPHODIESTERASE PA4108"/>
    <property type="match status" value="1"/>
</dbReference>
<dbReference type="RefSeq" id="WP_058447693.1">
    <property type="nucleotide sequence ID" value="NZ_CAAAHT010000034.1"/>
</dbReference>
<dbReference type="PROSITE" id="PS51832">
    <property type="entry name" value="HD_GYP"/>
    <property type="match status" value="1"/>
</dbReference>
<evidence type="ECO:0000259" key="1">
    <source>
        <dbReference type="PROSITE" id="PS51832"/>
    </source>
</evidence>
<dbReference type="GO" id="GO:0071111">
    <property type="term" value="F:cyclic-guanylate-specific phosphodiesterase activity"/>
    <property type="evidence" value="ECO:0007669"/>
    <property type="project" value="UniProtKB-EC"/>
</dbReference>
<keyword evidence="2" id="KW-0378">Hydrolase</keyword>
<dbReference type="NCBIfam" id="TIGR00277">
    <property type="entry name" value="HDIG"/>
    <property type="match status" value="1"/>
</dbReference>
<dbReference type="InterPro" id="IPR003607">
    <property type="entry name" value="HD/PDEase_dom"/>
</dbReference>
<dbReference type="SUPFAM" id="SSF109604">
    <property type="entry name" value="HD-domain/PDEase-like"/>
    <property type="match status" value="1"/>
</dbReference>